<evidence type="ECO:0000259" key="9">
    <source>
        <dbReference type="Pfam" id="PF25812"/>
    </source>
</evidence>
<gene>
    <name evidence="10" type="ORF">ACLA_042890</name>
</gene>
<evidence type="ECO:0000256" key="7">
    <source>
        <dbReference type="ARBA" id="ARBA00023306"/>
    </source>
</evidence>
<evidence type="ECO:0000256" key="1">
    <source>
        <dbReference type="ARBA" id="ARBA00004123"/>
    </source>
</evidence>
<dbReference type="Gene3D" id="3.40.50.300">
    <property type="entry name" value="P-loop containing nucleotide triphosphate hydrolases"/>
    <property type="match status" value="1"/>
</dbReference>
<dbReference type="GO" id="GO:0033314">
    <property type="term" value="P:mitotic DNA replication checkpoint signaling"/>
    <property type="evidence" value="ECO:0007669"/>
    <property type="project" value="TreeGrafter"/>
</dbReference>
<feature type="compositionally biased region" description="Polar residues" evidence="8">
    <location>
        <begin position="1"/>
        <end position="12"/>
    </location>
</feature>
<evidence type="ECO:0000313" key="10">
    <source>
        <dbReference type="EMBL" id="EAW13571.1"/>
    </source>
</evidence>
<dbReference type="OrthoDB" id="10265971at2759"/>
<organism evidence="10 11">
    <name type="scientific">Aspergillus clavatus (strain ATCC 1007 / CBS 513.65 / DSM 816 / NCTC 3887 / NRRL 1 / QM 1276 / 107)</name>
    <dbReference type="NCBI Taxonomy" id="344612"/>
    <lineage>
        <taxon>Eukaryota</taxon>
        <taxon>Fungi</taxon>
        <taxon>Dikarya</taxon>
        <taxon>Ascomycota</taxon>
        <taxon>Pezizomycotina</taxon>
        <taxon>Eurotiomycetes</taxon>
        <taxon>Eurotiomycetidae</taxon>
        <taxon>Eurotiales</taxon>
        <taxon>Aspergillaceae</taxon>
        <taxon>Aspergillus</taxon>
        <taxon>Aspergillus subgen. Fumigati</taxon>
    </lineage>
</organism>
<dbReference type="InterPro" id="IPR004582">
    <property type="entry name" value="Checkpoint_prot_Rad17_Rad24"/>
</dbReference>
<dbReference type="EMBL" id="DS027046">
    <property type="protein sequence ID" value="EAW13571.1"/>
    <property type="molecule type" value="Genomic_DNA"/>
</dbReference>
<feature type="compositionally biased region" description="Acidic residues" evidence="8">
    <location>
        <begin position="48"/>
        <end position="59"/>
    </location>
</feature>
<keyword evidence="5" id="KW-0067">ATP-binding</keyword>
<feature type="region of interest" description="Disordered" evidence="8">
    <location>
        <begin position="84"/>
        <end position="123"/>
    </location>
</feature>
<dbReference type="InterPro" id="IPR057927">
    <property type="entry name" value="RAD24-like_helical"/>
</dbReference>
<dbReference type="VEuPathDB" id="FungiDB:ACLA_042890"/>
<keyword evidence="3" id="KW-0547">Nucleotide-binding</keyword>
<dbReference type="OMA" id="YNKREDP"/>
<evidence type="ECO:0000256" key="3">
    <source>
        <dbReference type="ARBA" id="ARBA00022741"/>
    </source>
</evidence>
<dbReference type="GO" id="GO:0000077">
    <property type="term" value="P:DNA damage checkpoint signaling"/>
    <property type="evidence" value="ECO:0007669"/>
    <property type="project" value="TreeGrafter"/>
</dbReference>
<name>A1C8D4_ASPCL</name>
<evidence type="ECO:0000313" key="11">
    <source>
        <dbReference type="Proteomes" id="UP000006701"/>
    </source>
</evidence>
<evidence type="ECO:0000256" key="8">
    <source>
        <dbReference type="SAM" id="MobiDB-lite"/>
    </source>
</evidence>
<evidence type="ECO:0000256" key="4">
    <source>
        <dbReference type="ARBA" id="ARBA00022763"/>
    </source>
</evidence>
<proteinExistence type="inferred from homology"/>
<feature type="domain" description="Checkpoint protein RAD24-like helical bundle" evidence="9">
    <location>
        <begin position="445"/>
        <end position="543"/>
    </location>
</feature>
<protein>
    <submittedName>
        <fullName evidence="10">Cell cycle checkpoint protein rad17</fullName>
    </submittedName>
</protein>
<reference evidence="10 11" key="1">
    <citation type="journal article" date="2008" name="PLoS Genet.">
        <title>Genomic islands in the pathogenic filamentous fungus Aspergillus fumigatus.</title>
        <authorList>
            <person name="Fedorova N.D."/>
            <person name="Khaldi N."/>
            <person name="Joardar V.S."/>
            <person name="Maiti R."/>
            <person name="Amedeo P."/>
            <person name="Anderson M.J."/>
            <person name="Crabtree J."/>
            <person name="Silva J.C."/>
            <person name="Badger J.H."/>
            <person name="Albarraq A."/>
            <person name="Angiuoli S."/>
            <person name="Bussey H."/>
            <person name="Bowyer P."/>
            <person name="Cotty P.J."/>
            <person name="Dyer P.S."/>
            <person name="Egan A."/>
            <person name="Galens K."/>
            <person name="Fraser-Liggett C.M."/>
            <person name="Haas B.J."/>
            <person name="Inman J.M."/>
            <person name="Kent R."/>
            <person name="Lemieux S."/>
            <person name="Malavazi I."/>
            <person name="Orvis J."/>
            <person name="Roemer T."/>
            <person name="Ronning C.M."/>
            <person name="Sundaram J.P."/>
            <person name="Sutton G."/>
            <person name="Turner G."/>
            <person name="Venter J.C."/>
            <person name="White O.R."/>
            <person name="Whitty B.R."/>
            <person name="Youngman P."/>
            <person name="Wolfe K.H."/>
            <person name="Goldman G.H."/>
            <person name="Wortman J.R."/>
            <person name="Jiang B."/>
            <person name="Denning D.W."/>
            <person name="Nierman W.C."/>
        </authorList>
    </citation>
    <scope>NUCLEOTIDE SEQUENCE [LARGE SCALE GENOMIC DNA]</scope>
    <source>
        <strain evidence="11">ATCC 1007 / CBS 513.65 / DSM 816 / NCTC 3887 / NRRL 1</strain>
    </source>
</reference>
<dbReference type="PANTHER" id="PTHR12172:SF0">
    <property type="entry name" value="CELL CYCLE CHECKPOINT PROTEIN RAD17"/>
    <property type="match status" value="1"/>
</dbReference>
<evidence type="ECO:0000256" key="6">
    <source>
        <dbReference type="ARBA" id="ARBA00023242"/>
    </source>
</evidence>
<dbReference type="SUPFAM" id="SSF52540">
    <property type="entry name" value="P-loop containing nucleoside triphosphate hydrolases"/>
    <property type="match status" value="1"/>
</dbReference>
<keyword evidence="6" id="KW-0539">Nucleus</keyword>
<comment type="subcellular location">
    <subcellularLocation>
        <location evidence="1">Nucleus</location>
    </subcellularLocation>
</comment>
<comment type="similarity">
    <text evidence="2">Belongs to the rad17/RAD24 family.</text>
</comment>
<keyword evidence="4" id="KW-0227">DNA damage</keyword>
<sequence>MSSDKLGTQFSGPSPYDHQVPACEPLGSSMHKPRASGAAQSEKQGLDLTEDEDDNDVIEDGYDSYDEIFMQYLTSRKPMDRVESKAISGGAYRSCRPSTKSNSGRSRGLTSNPRRFMMPPTLNSESHGSYVLTSFPDRTMKRLPWAQRYPPSNLNELAVHKRKVTEVQTWLSNAFTMNAKKLLVLRGPAGSGKTTTISLLSDFLDFDLLEWKNPPATGFSTEGYTSIAAQFDEFLSRSNRLSGLELSANNLKVDETKRTIHHPRKRIVLIEEFPAVIRLGSPSLSAFRLSLQRYLAVSSAPNSIPRSPIVIIVSDTSVDSASSYMDNLTAHRLLGVDILNHLSTTVIDFNSIAPTIMYKALELVVEKNARSSKSARRPGRNILKNISEAGDIRSAISSLEFIFVKNEAFENYARHFSAKAKRPAGRNTSITPGEEEVLKSISQREASLGLFHAVGKIIYNKREAVDSPASNSWSPQLPNHLSHHVRPGISLVSVNELLNEVGADSQTFISALHENYVPSCDGPAFLDCLNGCTAALSDSDLLCVHKKGFGADLPHSMNKATVGLDFLRQDEFSYQITARGLLFSLPSPVKRRAISTSQEGAAFGGHKIFFPSEFRLLKERAEVDDLLRLWISRSIFLHNTLNEQSTKPRTDHSMGRLTNSDAESLIITMPDRRDFLLYQLPYMARINYHGTVSCGLKKLTCFLGQNGQTCAGNDTSGLGSEAFGRFSAFSESKKNAEGTFQGKYPRIWFPSSHPIVEEKFTLSDDEIEEC</sequence>
<keyword evidence="7" id="KW-0131">Cell cycle</keyword>
<dbReference type="RefSeq" id="XP_001274997.1">
    <property type="nucleotide sequence ID" value="XM_001274996.1"/>
</dbReference>
<dbReference type="eggNOG" id="KOG1970">
    <property type="taxonomic scope" value="Eukaryota"/>
</dbReference>
<dbReference type="GO" id="GO:0003682">
    <property type="term" value="F:chromatin binding"/>
    <property type="evidence" value="ECO:0007669"/>
    <property type="project" value="TreeGrafter"/>
</dbReference>
<dbReference type="STRING" id="344612.A1C8D4"/>
<dbReference type="GO" id="GO:0003689">
    <property type="term" value="F:DNA clamp loader activity"/>
    <property type="evidence" value="ECO:0007669"/>
    <property type="project" value="TreeGrafter"/>
</dbReference>
<dbReference type="PANTHER" id="PTHR12172">
    <property type="entry name" value="CELL CYCLE CHECKPOINT PROTEIN RAD17"/>
    <property type="match status" value="1"/>
</dbReference>
<dbReference type="InterPro" id="IPR027417">
    <property type="entry name" value="P-loop_NTPase"/>
</dbReference>
<dbReference type="GeneID" id="4707271"/>
<dbReference type="AlphaFoldDB" id="A1C8D4"/>
<dbReference type="HOGENOM" id="CLU_006397_0_0_1"/>
<feature type="compositionally biased region" description="Polar residues" evidence="8">
    <location>
        <begin position="96"/>
        <end position="113"/>
    </location>
</feature>
<feature type="region of interest" description="Disordered" evidence="8">
    <location>
        <begin position="1"/>
        <end position="59"/>
    </location>
</feature>
<keyword evidence="11" id="KW-1185">Reference proteome</keyword>
<evidence type="ECO:0000256" key="2">
    <source>
        <dbReference type="ARBA" id="ARBA00006168"/>
    </source>
</evidence>
<dbReference type="Proteomes" id="UP000006701">
    <property type="component" value="Unassembled WGS sequence"/>
</dbReference>
<dbReference type="Pfam" id="PF03215">
    <property type="entry name" value="Rad17"/>
    <property type="match status" value="1"/>
</dbReference>
<dbReference type="GO" id="GO:0005634">
    <property type="term" value="C:nucleus"/>
    <property type="evidence" value="ECO:0007669"/>
    <property type="project" value="UniProtKB-SubCell"/>
</dbReference>
<evidence type="ECO:0000256" key="5">
    <source>
        <dbReference type="ARBA" id="ARBA00022840"/>
    </source>
</evidence>
<dbReference type="Pfam" id="PF25812">
    <property type="entry name" value="RAD24_helical"/>
    <property type="match status" value="1"/>
</dbReference>
<dbReference type="GO" id="GO:0005524">
    <property type="term" value="F:ATP binding"/>
    <property type="evidence" value="ECO:0007669"/>
    <property type="project" value="UniProtKB-KW"/>
</dbReference>
<dbReference type="KEGG" id="act:ACLA_042890"/>
<accession>A1C8D4</accession>
<dbReference type="GO" id="GO:0006281">
    <property type="term" value="P:DNA repair"/>
    <property type="evidence" value="ECO:0007669"/>
    <property type="project" value="InterPro"/>
</dbReference>